<sequence>MSSVSQVGALIPQGTAYGLLIGLGVLFCAVILLAVKLQKAYLAEDSGTSEMFMVANRSVGTGLTASAVFSSWMWINETVLAAAMCYRYGLAVPLWWGSGLCFQIALMAALGVMAKIRVPYAHTSLEIIRMRYGNIAHVVFIVMNLGNNVFGCASMILTGSQLIHGVSGMHFVAATILIPIGVVLYTAVGGLKATFLTDFLHTAVALVLIIYFTLTVLTHSAVGGLGGLYDKVVATASENYIPGNYQGSLLTMKSYEAIIWGLILKFGNLALVVMDTAFWQKSFATEVNATVPGYNLAALAVFGIPWGLGTVIGLTGRALHNTSIFPTYPGAVTDLEINEGLIMPYVIKALIGDRGIVAFFVLLFMALTSTISSSMIAVSSILSFDLYKTYLNPRATDKKLVHMSHLTVVIHGFVITAVSLGLNYGGANMTWINYFRPVLSCPGIIPLALTLLWSGQTRTAAIVSPVLGFATGLAIWLGTAQALYGRVDMTTTGASLPALFGAIASFFSPGLYSVVISLYNPYKFDWREFLRIELAEEAQTHPSSSLDSSEDSSKEPVAAAPPKSGPSEKGAGEETASLELGSAKKKDGTILSPKTYSRTQPSRVSLDDVQHPFDDATLLSLHRWHRIAWYMWAAIVLVTFILWPMPLYRDYIFTKSFFSGWVSVAIVWQFFAFSAVVIYPLYDGRHEIAKSSVGLGRATAAFWRTYIRKEHSVREGLNKSTF</sequence>
<gene>
    <name evidence="9" type="ORF">PGQ11_001359</name>
</gene>
<feature type="transmembrane region" description="Helical" evidence="8">
    <location>
        <begin position="658"/>
        <end position="682"/>
    </location>
</feature>
<feature type="transmembrane region" description="Helical" evidence="8">
    <location>
        <begin position="434"/>
        <end position="453"/>
    </location>
</feature>
<dbReference type="PANTHER" id="PTHR46154">
    <property type="match status" value="1"/>
</dbReference>
<feature type="transmembrane region" description="Helical" evidence="8">
    <location>
        <begin position="627"/>
        <end position="646"/>
    </location>
</feature>
<dbReference type="Proteomes" id="UP001390339">
    <property type="component" value="Unassembled WGS sequence"/>
</dbReference>
<feature type="transmembrane region" description="Helical" evidence="8">
    <location>
        <begin position="169"/>
        <end position="188"/>
    </location>
</feature>
<keyword evidence="5 8" id="KW-0472">Membrane</keyword>
<dbReference type="InterPro" id="IPR031155">
    <property type="entry name" value="DUR"/>
</dbReference>
<evidence type="ECO:0000256" key="5">
    <source>
        <dbReference type="ARBA" id="ARBA00023136"/>
    </source>
</evidence>
<evidence type="ECO:0000256" key="2">
    <source>
        <dbReference type="ARBA" id="ARBA00006434"/>
    </source>
</evidence>
<feature type="transmembrane region" description="Helical" evidence="8">
    <location>
        <begin position="95"/>
        <end position="114"/>
    </location>
</feature>
<name>A0ABR2JMK3_9PEZI</name>
<dbReference type="PANTHER" id="PTHR46154:SF3">
    <property type="entry name" value="DUR32P"/>
    <property type="match status" value="1"/>
</dbReference>
<comment type="similarity">
    <text evidence="2 6">Belongs to the sodium:solute symporter (SSF) (TC 2.A.21) family.</text>
</comment>
<evidence type="ECO:0000256" key="6">
    <source>
        <dbReference type="RuleBase" id="RU362091"/>
    </source>
</evidence>
<feature type="transmembrane region" description="Helical" evidence="8">
    <location>
        <begin position="15"/>
        <end position="35"/>
    </location>
</feature>
<accession>A0ABR2JMK3</accession>
<evidence type="ECO:0000313" key="10">
    <source>
        <dbReference type="Proteomes" id="UP001390339"/>
    </source>
</evidence>
<dbReference type="Pfam" id="PF00474">
    <property type="entry name" value="SSF"/>
    <property type="match status" value="1"/>
</dbReference>
<evidence type="ECO:0000256" key="4">
    <source>
        <dbReference type="ARBA" id="ARBA00022989"/>
    </source>
</evidence>
<feature type="transmembrane region" description="Helical" evidence="8">
    <location>
        <begin position="460"/>
        <end position="478"/>
    </location>
</feature>
<reference evidence="9 10" key="1">
    <citation type="journal article" date="2024" name="IMA Fungus">
        <title>Apiospora arundinis, a panoply of carbohydrate-active enzymes and secondary metabolites.</title>
        <authorList>
            <person name="Sorensen T."/>
            <person name="Petersen C."/>
            <person name="Muurmann A.T."/>
            <person name="Christiansen J.V."/>
            <person name="Brundto M.L."/>
            <person name="Overgaard C.K."/>
            <person name="Boysen A.T."/>
            <person name="Wollenberg R.D."/>
            <person name="Larsen T.O."/>
            <person name="Sorensen J.L."/>
            <person name="Nielsen K.L."/>
            <person name="Sondergaard T.E."/>
        </authorList>
    </citation>
    <scope>NUCLEOTIDE SEQUENCE [LARGE SCALE GENOMIC DNA]</scope>
    <source>
        <strain evidence="9 10">AAU 773</strain>
    </source>
</reference>
<feature type="transmembrane region" description="Helical" evidence="8">
    <location>
        <begin position="356"/>
        <end position="382"/>
    </location>
</feature>
<evidence type="ECO:0000256" key="7">
    <source>
        <dbReference type="SAM" id="MobiDB-lite"/>
    </source>
</evidence>
<comment type="caution">
    <text evidence="9">The sequence shown here is derived from an EMBL/GenBank/DDBJ whole genome shotgun (WGS) entry which is preliminary data.</text>
</comment>
<evidence type="ECO:0000256" key="3">
    <source>
        <dbReference type="ARBA" id="ARBA00022692"/>
    </source>
</evidence>
<protein>
    <submittedName>
        <fullName evidence="9">Sodium/solute symporter</fullName>
    </submittedName>
</protein>
<feature type="transmembrane region" description="Helical" evidence="8">
    <location>
        <begin position="291"/>
        <end position="314"/>
    </location>
</feature>
<dbReference type="Gene3D" id="1.20.1730.10">
    <property type="entry name" value="Sodium/glucose cotransporter"/>
    <property type="match status" value="1"/>
</dbReference>
<keyword evidence="3 8" id="KW-0812">Transmembrane</keyword>
<comment type="subcellular location">
    <subcellularLocation>
        <location evidence="1">Membrane</location>
        <topology evidence="1">Multi-pass membrane protein</topology>
    </subcellularLocation>
</comment>
<feature type="transmembrane region" description="Helical" evidence="8">
    <location>
        <begin position="135"/>
        <end position="157"/>
    </location>
</feature>
<feature type="region of interest" description="Disordered" evidence="7">
    <location>
        <begin position="541"/>
        <end position="578"/>
    </location>
</feature>
<feature type="transmembrane region" description="Helical" evidence="8">
    <location>
        <begin position="55"/>
        <end position="75"/>
    </location>
</feature>
<organism evidence="9 10">
    <name type="scientific">Apiospora arundinis</name>
    <dbReference type="NCBI Taxonomy" id="335852"/>
    <lineage>
        <taxon>Eukaryota</taxon>
        <taxon>Fungi</taxon>
        <taxon>Dikarya</taxon>
        <taxon>Ascomycota</taxon>
        <taxon>Pezizomycotina</taxon>
        <taxon>Sordariomycetes</taxon>
        <taxon>Xylariomycetidae</taxon>
        <taxon>Amphisphaeriales</taxon>
        <taxon>Apiosporaceae</taxon>
        <taxon>Apiospora</taxon>
    </lineage>
</organism>
<feature type="transmembrane region" description="Helical" evidence="8">
    <location>
        <begin position="403"/>
        <end position="422"/>
    </location>
</feature>
<dbReference type="PROSITE" id="PS50283">
    <property type="entry name" value="NA_SOLUT_SYMP_3"/>
    <property type="match status" value="1"/>
</dbReference>
<keyword evidence="10" id="KW-1185">Reference proteome</keyword>
<feature type="transmembrane region" description="Helical" evidence="8">
    <location>
        <begin position="498"/>
        <end position="519"/>
    </location>
</feature>
<proteinExistence type="inferred from homology"/>
<keyword evidence="4 8" id="KW-1133">Transmembrane helix</keyword>
<feature type="transmembrane region" description="Helical" evidence="8">
    <location>
        <begin position="257"/>
        <end position="279"/>
    </location>
</feature>
<dbReference type="EMBL" id="JAPCWZ010000001">
    <property type="protein sequence ID" value="KAK8880065.1"/>
    <property type="molecule type" value="Genomic_DNA"/>
</dbReference>
<dbReference type="CDD" id="cd11476">
    <property type="entry name" value="SLC5sbd_DUR3"/>
    <property type="match status" value="1"/>
</dbReference>
<dbReference type="InterPro" id="IPR038377">
    <property type="entry name" value="Na/Glc_symporter_sf"/>
</dbReference>
<evidence type="ECO:0000256" key="8">
    <source>
        <dbReference type="SAM" id="Phobius"/>
    </source>
</evidence>
<evidence type="ECO:0000256" key="1">
    <source>
        <dbReference type="ARBA" id="ARBA00004141"/>
    </source>
</evidence>
<evidence type="ECO:0000313" key="9">
    <source>
        <dbReference type="EMBL" id="KAK8880065.1"/>
    </source>
</evidence>
<feature type="transmembrane region" description="Helical" evidence="8">
    <location>
        <begin position="200"/>
        <end position="222"/>
    </location>
</feature>
<dbReference type="InterPro" id="IPR001734">
    <property type="entry name" value="Na/solute_symporter"/>
</dbReference>